<dbReference type="SUPFAM" id="SSF55874">
    <property type="entry name" value="ATPase domain of HSP90 chaperone/DNA topoisomerase II/histidine kinase"/>
    <property type="match status" value="1"/>
</dbReference>
<dbReference type="SMART" id="SM00388">
    <property type="entry name" value="HisKA"/>
    <property type="match status" value="1"/>
</dbReference>
<dbReference type="GO" id="GO:0005524">
    <property type="term" value="F:ATP binding"/>
    <property type="evidence" value="ECO:0007669"/>
    <property type="project" value="UniProtKB-KW"/>
</dbReference>
<keyword evidence="14" id="KW-1185">Reference proteome</keyword>
<keyword evidence="11" id="KW-1133">Transmembrane helix</keyword>
<evidence type="ECO:0000256" key="3">
    <source>
        <dbReference type="ARBA" id="ARBA00012438"/>
    </source>
</evidence>
<dbReference type="SMART" id="SM00387">
    <property type="entry name" value="HATPase_c"/>
    <property type="match status" value="1"/>
</dbReference>
<dbReference type="OrthoDB" id="9813151at2"/>
<keyword evidence="10 11" id="KW-0472">Membrane</keyword>
<dbReference type="InterPro" id="IPR036890">
    <property type="entry name" value="HATPase_C_sf"/>
</dbReference>
<evidence type="ECO:0000256" key="8">
    <source>
        <dbReference type="ARBA" id="ARBA00022840"/>
    </source>
</evidence>
<dbReference type="Proteomes" id="UP000295310">
    <property type="component" value="Unassembled WGS sequence"/>
</dbReference>
<dbReference type="PANTHER" id="PTHR43711:SF1">
    <property type="entry name" value="HISTIDINE KINASE 1"/>
    <property type="match status" value="1"/>
</dbReference>
<dbReference type="InterPro" id="IPR003594">
    <property type="entry name" value="HATPase_dom"/>
</dbReference>
<keyword evidence="7 13" id="KW-0418">Kinase</keyword>
<dbReference type="GO" id="GO:0000155">
    <property type="term" value="F:phosphorelay sensor kinase activity"/>
    <property type="evidence" value="ECO:0007669"/>
    <property type="project" value="InterPro"/>
</dbReference>
<dbReference type="InterPro" id="IPR005467">
    <property type="entry name" value="His_kinase_dom"/>
</dbReference>
<dbReference type="SUPFAM" id="SSF47384">
    <property type="entry name" value="Homodimeric domain of signal transducing histidine kinase"/>
    <property type="match status" value="1"/>
</dbReference>
<evidence type="ECO:0000313" key="14">
    <source>
        <dbReference type="Proteomes" id="UP000295310"/>
    </source>
</evidence>
<dbReference type="Pfam" id="PF02518">
    <property type="entry name" value="HATPase_c"/>
    <property type="match status" value="1"/>
</dbReference>
<organism evidence="13 14">
    <name type="scientific">Macrococcus brunensis</name>
    <dbReference type="NCBI Taxonomy" id="198483"/>
    <lineage>
        <taxon>Bacteria</taxon>
        <taxon>Bacillati</taxon>
        <taxon>Bacillota</taxon>
        <taxon>Bacilli</taxon>
        <taxon>Bacillales</taxon>
        <taxon>Staphylococcaceae</taxon>
        <taxon>Macrococcus</taxon>
    </lineage>
</organism>
<dbReference type="PROSITE" id="PS50109">
    <property type="entry name" value="HIS_KIN"/>
    <property type="match status" value="1"/>
</dbReference>
<reference evidence="13 14" key="1">
    <citation type="submission" date="2019-01" db="EMBL/GenBank/DDBJ databases">
        <title>Draft genome sequences of the type strains of six Macrococcus species.</title>
        <authorList>
            <person name="Mazhar S."/>
            <person name="Altermann E."/>
            <person name="Hill C."/>
            <person name="Mcauliffe O."/>
        </authorList>
    </citation>
    <scope>NUCLEOTIDE SEQUENCE [LARGE SCALE GENOMIC DNA]</scope>
    <source>
        <strain evidence="13 14">CCM4811</strain>
    </source>
</reference>
<comment type="catalytic activity">
    <reaction evidence="1">
        <text>ATP + protein L-histidine = ADP + protein N-phospho-L-histidine.</text>
        <dbReference type="EC" id="2.7.13.3"/>
    </reaction>
</comment>
<dbReference type="EMBL" id="SCWA01000004">
    <property type="protein sequence ID" value="TDL98512.1"/>
    <property type="molecule type" value="Genomic_DNA"/>
</dbReference>
<name>A0A4R6BFC1_9STAP</name>
<dbReference type="InterPro" id="IPR003661">
    <property type="entry name" value="HisK_dim/P_dom"/>
</dbReference>
<dbReference type="Gene3D" id="3.30.565.10">
    <property type="entry name" value="Histidine kinase-like ATPase, C-terminal domain"/>
    <property type="match status" value="1"/>
</dbReference>
<feature type="transmembrane region" description="Helical" evidence="11">
    <location>
        <begin position="12"/>
        <end position="33"/>
    </location>
</feature>
<feature type="domain" description="Histidine kinase" evidence="12">
    <location>
        <begin position="173"/>
        <end position="376"/>
    </location>
</feature>
<dbReference type="RefSeq" id="WP_133431444.1">
    <property type="nucleotide sequence ID" value="NZ_CP092179.1"/>
</dbReference>
<evidence type="ECO:0000256" key="1">
    <source>
        <dbReference type="ARBA" id="ARBA00000085"/>
    </source>
</evidence>
<keyword evidence="4" id="KW-0597">Phosphoprotein</keyword>
<proteinExistence type="predicted"/>
<gene>
    <name evidence="13" type="ORF">ERX27_03490</name>
</gene>
<dbReference type="PANTHER" id="PTHR43711">
    <property type="entry name" value="TWO-COMPONENT HISTIDINE KINASE"/>
    <property type="match status" value="1"/>
</dbReference>
<evidence type="ECO:0000256" key="2">
    <source>
        <dbReference type="ARBA" id="ARBA00004141"/>
    </source>
</evidence>
<dbReference type="InterPro" id="IPR050736">
    <property type="entry name" value="Sensor_HK_Regulatory"/>
</dbReference>
<feature type="transmembrane region" description="Helical" evidence="11">
    <location>
        <begin position="129"/>
        <end position="153"/>
    </location>
</feature>
<evidence type="ECO:0000256" key="7">
    <source>
        <dbReference type="ARBA" id="ARBA00022777"/>
    </source>
</evidence>
<evidence type="ECO:0000256" key="4">
    <source>
        <dbReference type="ARBA" id="ARBA00022553"/>
    </source>
</evidence>
<dbReference type="Gene3D" id="1.10.287.130">
    <property type="match status" value="1"/>
</dbReference>
<keyword evidence="5" id="KW-0808">Transferase</keyword>
<evidence type="ECO:0000256" key="6">
    <source>
        <dbReference type="ARBA" id="ARBA00022741"/>
    </source>
</evidence>
<sequence>MNYDFKKVFLRYVLLLSLLIGILYVGIITIFSWQVNKEIQESSMAELKEVRSILATGRPIGQEQYYMEVEKGQIITNHTPLSASLLKQQVLDQQPGFVIKNGKDRYHVEGEEGLYILNDITDYEETKLLLFRLLLILLVMTAVLILGAAYYIAIKPIKTYEKMLQQHKEFIQNASHELKTPIAAISLGTDYIIALDQSKLSPKSLESLKKIKREIKYMQRIIHQSLNLESDYENKEQIKLAPVLDEVIEQQLTLNDGVIIRQYKDDIVTKLSADQLKQMLTILLDNAIKHNDDVIVTVAARQHHHLLQIEVSDNGRGISPQHIDHIFDRYARGDTQAEGSGIGLALLKEQVTQLQGEIKVISELNKKTSFILEFPE</sequence>
<dbReference type="PRINTS" id="PR00344">
    <property type="entry name" value="BCTRLSENSOR"/>
</dbReference>
<protein>
    <recommendedName>
        <fullName evidence="3">histidine kinase</fullName>
        <ecNumber evidence="3">2.7.13.3</ecNumber>
    </recommendedName>
</protein>
<evidence type="ECO:0000256" key="5">
    <source>
        <dbReference type="ARBA" id="ARBA00022679"/>
    </source>
</evidence>
<dbReference type="CDD" id="cd00082">
    <property type="entry name" value="HisKA"/>
    <property type="match status" value="1"/>
</dbReference>
<dbReference type="InterPro" id="IPR036097">
    <property type="entry name" value="HisK_dim/P_sf"/>
</dbReference>
<evidence type="ECO:0000259" key="12">
    <source>
        <dbReference type="PROSITE" id="PS50109"/>
    </source>
</evidence>
<dbReference type="CDD" id="cd00075">
    <property type="entry name" value="HATPase"/>
    <property type="match status" value="1"/>
</dbReference>
<evidence type="ECO:0000256" key="11">
    <source>
        <dbReference type="SAM" id="Phobius"/>
    </source>
</evidence>
<accession>A0A4R6BFC1</accession>
<dbReference type="GO" id="GO:0016020">
    <property type="term" value="C:membrane"/>
    <property type="evidence" value="ECO:0007669"/>
    <property type="project" value="UniProtKB-SubCell"/>
</dbReference>
<comment type="subcellular location">
    <subcellularLocation>
        <location evidence="2">Membrane</location>
        <topology evidence="2">Multi-pass membrane protein</topology>
    </subcellularLocation>
</comment>
<keyword evidence="8" id="KW-0067">ATP-binding</keyword>
<evidence type="ECO:0000256" key="9">
    <source>
        <dbReference type="ARBA" id="ARBA00023012"/>
    </source>
</evidence>
<evidence type="ECO:0000256" key="10">
    <source>
        <dbReference type="ARBA" id="ARBA00023136"/>
    </source>
</evidence>
<evidence type="ECO:0000313" key="13">
    <source>
        <dbReference type="EMBL" id="TDL98512.1"/>
    </source>
</evidence>
<dbReference type="Pfam" id="PF00512">
    <property type="entry name" value="HisKA"/>
    <property type="match status" value="1"/>
</dbReference>
<keyword evidence="9" id="KW-0902">Two-component regulatory system</keyword>
<dbReference type="EC" id="2.7.13.3" evidence="3"/>
<keyword evidence="11" id="KW-0812">Transmembrane</keyword>
<dbReference type="InterPro" id="IPR004358">
    <property type="entry name" value="Sig_transdc_His_kin-like_C"/>
</dbReference>
<comment type="caution">
    <text evidence="13">The sequence shown here is derived from an EMBL/GenBank/DDBJ whole genome shotgun (WGS) entry which is preliminary data.</text>
</comment>
<keyword evidence="6" id="KW-0547">Nucleotide-binding</keyword>
<dbReference type="AlphaFoldDB" id="A0A4R6BFC1"/>